<protein>
    <submittedName>
        <fullName evidence="3">4Fe-4S dicluster domain-containing protein</fullName>
    </submittedName>
</protein>
<dbReference type="SUPFAM" id="SSF53706">
    <property type="entry name" value="Formate dehydrogenase/DMSO reductase, domains 1-3"/>
    <property type="match status" value="1"/>
</dbReference>
<accession>A0A4Q8XRJ8</accession>
<evidence type="ECO:0000256" key="1">
    <source>
        <dbReference type="SAM" id="MobiDB-lite"/>
    </source>
</evidence>
<dbReference type="Gene3D" id="2.20.25.90">
    <property type="entry name" value="ADC-like domains"/>
    <property type="match status" value="1"/>
</dbReference>
<feature type="domain" description="4Fe-4S ferredoxin-type" evidence="2">
    <location>
        <begin position="793"/>
        <end position="823"/>
    </location>
</feature>
<feature type="region of interest" description="Disordered" evidence="1">
    <location>
        <begin position="511"/>
        <end position="534"/>
    </location>
</feature>
<gene>
    <name evidence="3" type="ORF">ELI03_34990</name>
</gene>
<dbReference type="Gene3D" id="3.40.228.10">
    <property type="entry name" value="Dimethylsulfoxide Reductase, domain 2"/>
    <property type="match status" value="1"/>
</dbReference>
<dbReference type="EMBL" id="SIPC01000009">
    <property type="protein sequence ID" value="TAX64447.1"/>
    <property type="molecule type" value="Genomic_DNA"/>
</dbReference>
<evidence type="ECO:0000313" key="4">
    <source>
        <dbReference type="Proteomes" id="UP000293652"/>
    </source>
</evidence>
<dbReference type="Gene3D" id="3.40.50.740">
    <property type="match status" value="1"/>
</dbReference>
<dbReference type="Gene3D" id="3.30.2070.10">
    <property type="entry name" value="Formate dehydrogenase/DMSO reductase"/>
    <property type="match status" value="1"/>
</dbReference>
<proteinExistence type="predicted"/>
<dbReference type="PANTHER" id="PTHR42783:SF3">
    <property type="entry name" value="GLUTAMATE SYNTHASE [NADPH] SMALL CHAIN-RELATED"/>
    <property type="match status" value="1"/>
</dbReference>
<feature type="domain" description="4Fe-4S ferredoxin-type" evidence="2">
    <location>
        <begin position="707"/>
        <end position="737"/>
    </location>
</feature>
<dbReference type="Gene3D" id="2.40.40.20">
    <property type="match status" value="1"/>
</dbReference>
<dbReference type="AlphaFoldDB" id="A0A4Q8XRJ8"/>
<reference evidence="3 4" key="1">
    <citation type="submission" date="2019-02" db="EMBL/GenBank/DDBJ databases">
        <title>The genomic architecture of introgression among sibling species of bacteria.</title>
        <authorList>
            <person name="Cavassim M.I.A."/>
            <person name="Moeskjaer S."/>
            <person name="Moslemi C."/>
            <person name="Fields B."/>
            <person name="Bachmann A."/>
            <person name="Vilhjalmsson B."/>
            <person name="Schierup M.H."/>
            <person name="Young J.P.W."/>
            <person name="Andersen S.U."/>
        </authorList>
    </citation>
    <scope>NUCLEOTIDE SEQUENCE [LARGE SCALE GENOMIC DNA]</scope>
    <source>
        <strain evidence="3 4">SM145A</strain>
    </source>
</reference>
<dbReference type="CDD" id="cd10551">
    <property type="entry name" value="PsrB"/>
    <property type="match status" value="1"/>
</dbReference>
<dbReference type="SUPFAM" id="SSF54862">
    <property type="entry name" value="4Fe-4S ferredoxins"/>
    <property type="match status" value="1"/>
</dbReference>
<dbReference type="InterPro" id="IPR017896">
    <property type="entry name" value="4Fe4S_Fe-S-bd"/>
</dbReference>
<comment type="caution">
    <text evidence="3">The sequence shown here is derived from an EMBL/GenBank/DDBJ whole genome shotgun (WGS) entry which is preliminary data.</text>
</comment>
<dbReference type="Pfam" id="PF13247">
    <property type="entry name" value="Fer4_11"/>
    <property type="match status" value="1"/>
</dbReference>
<dbReference type="PROSITE" id="PS51318">
    <property type="entry name" value="TAT"/>
    <property type="match status" value="1"/>
</dbReference>
<dbReference type="Gene3D" id="3.30.70.20">
    <property type="match status" value="2"/>
</dbReference>
<sequence length="942" mass="102020">MNARDPRRPDPRLPIGETSIDRRTLLKLMGASLAMAGLVGCKGEEDEAALPYVVQPENVVPGIAKWYATSVTLCGYAQPVIGKTFTGRPVKLEGNPDHPASAGKSDSFTQAALLSLYDPNRSRSPLQKGKLSTWDAFEGAMVDNAARLDGQKGRGLCLVIGASTSITLGRQLDAVKARWPQALILGIDPARPGASSKAAQALFGRSLVPQPRYDAAEVIVSFDDDFLGAGPFQTRNGVLFGRSRQRRQSGQGRSLLFVAEPVPSATGAISDRRLGVAPQALDPLMCALAAGVGLEINATDDLSPAAQDWLTSARAALLSARGRSLVTVGDYQPERLQRLAILINEQLGNIGSTIGYIDQPPLLKGDPEQAWRLMAQRIEAGEVTTLVCLGSNPVYAAPGQLAFADLVRKVPLVVHAGLHVDETAQAANWHVPLQHDLESWSDAVAVDGSICILQPLVRPFFDVRSQHAVLDRLVGGQIAERTLVEDTWRVRWGDDFNSRWREALLKGIVPGSKPSPISPPIQDRSLPLPPPQGPQPTVLVRPDPSVWDGSFSENAWMQETPRPLSKIVWDNVIQISPELAHREAILDGDEVTLSIGEAAITGAAWIAKGQDPDTISLTMGYGRTVLGGISSGAGYNVGPILTVDAAWEVRGAKLAKTGVRRKIATTQPDHDMGEHDFSRVITAKKQVEPKSDQPSFYPEKPMPDPSWGMAIDLDLCIGCNACITACQAENNIPVVGRDLVAEGREMHWMRVDHYFAESGGEPSSRFQPVPCMHCEQAPCEMGCPVNAAVHSTDGLNLQVYNRCIGTRTCSSFCPYKVRRFNWFDFTADDPQSVQAMRNPDVTVRSRGVMEKCTYCVQRIAQARITADKEGRQIGEGEVVTACQQACPSEAIVFGNIADPNSAVSRKKAQSRDYALLEEANTRPRTTYLARIGPDLAEEDGKT</sequence>
<dbReference type="InterPro" id="IPR009010">
    <property type="entry name" value="Asp_de-COase-like_dom_sf"/>
</dbReference>
<evidence type="ECO:0000259" key="2">
    <source>
        <dbReference type="PROSITE" id="PS51379"/>
    </source>
</evidence>
<dbReference type="PROSITE" id="PS51379">
    <property type="entry name" value="4FE4S_FER_2"/>
    <property type="match status" value="2"/>
</dbReference>
<dbReference type="SUPFAM" id="SSF50692">
    <property type="entry name" value="ADC-like"/>
    <property type="match status" value="1"/>
</dbReference>
<dbReference type="InterPro" id="IPR006311">
    <property type="entry name" value="TAT_signal"/>
</dbReference>
<dbReference type="PANTHER" id="PTHR42783">
    <property type="entry name" value="GLUTAMATE SYNTHASE [NADPH] SMALL CHAIN"/>
    <property type="match status" value="1"/>
</dbReference>
<evidence type="ECO:0000313" key="3">
    <source>
        <dbReference type="EMBL" id="TAX64447.1"/>
    </source>
</evidence>
<dbReference type="Proteomes" id="UP000293652">
    <property type="component" value="Unassembled WGS sequence"/>
</dbReference>
<name>A0A4Q8XRJ8_RHILE</name>
<organism evidence="3 4">
    <name type="scientific">Rhizobium leguminosarum</name>
    <dbReference type="NCBI Taxonomy" id="384"/>
    <lineage>
        <taxon>Bacteria</taxon>
        <taxon>Pseudomonadati</taxon>
        <taxon>Pseudomonadota</taxon>
        <taxon>Alphaproteobacteria</taxon>
        <taxon>Hyphomicrobiales</taxon>
        <taxon>Rhizobiaceae</taxon>
        <taxon>Rhizobium/Agrobacterium group</taxon>
        <taxon>Rhizobium</taxon>
    </lineage>
</organism>